<evidence type="ECO:0000256" key="3">
    <source>
        <dbReference type="ARBA" id="ARBA00022490"/>
    </source>
</evidence>
<evidence type="ECO:0000313" key="14">
    <source>
        <dbReference type="Proteomes" id="UP001162164"/>
    </source>
</evidence>
<evidence type="ECO:0000256" key="1">
    <source>
        <dbReference type="ARBA" id="ARBA00004430"/>
    </source>
</evidence>
<feature type="region of interest" description="Disordered" evidence="12">
    <location>
        <begin position="506"/>
        <end position="526"/>
    </location>
</feature>
<evidence type="ECO:0000256" key="2">
    <source>
        <dbReference type="ARBA" id="ARBA00011059"/>
    </source>
</evidence>
<evidence type="ECO:0008006" key="15">
    <source>
        <dbReference type="Google" id="ProtNLM"/>
    </source>
</evidence>
<protein>
    <recommendedName>
        <fullName evidence="15">Dynein intermediate chain 3, ciliary</fullName>
    </recommendedName>
</protein>
<dbReference type="PANTHER" id="PTHR12442:SF7">
    <property type="entry name" value="DYNEIN AXONEMAL INTERMEDIATE CHAIN 2"/>
    <property type="match status" value="1"/>
</dbReference>
<dbReference type="InterPro" id="IPR015943">
    <property type="entry name" value="WD40/YVTN_repeat-like_dom_sf"/>
</dbReference>
<keyword evidence="3" id="KW-0963">Cytoplasm</keyword>
<evidence type="ECO:0000256" key="11">
    <source>
        <dbReference type="ARBA" id="ARBA00023273"/>
    </source>
</evidence>
<evidence type="ECO:0000256" key="10">
    <source>
        <dbReference type="ARBA" id="ARBA00023212"/>
    </source>
</evidence>
<keyword evidence="14" id="KW-1185">Reference proteome</keyword>
<sequence>MDVTYIYQKKKRSEFGRQCLFSDRGPELIDNYPSDKKLYKDYIFRDPVHRGMLCAPVYAEHYLNTIRAEFVNSGMNHIEDEEQVKRYRRKIEKDDNYPSDDDALFKSMEDCILQNNAINIYQHYFVDVEPTPMVEKSSARTVNVYQDQCNPTRPVSHMSWSPDNQTKIAATYCNLVFQGPKTTTDSYIWEVENPNAPLMTLKPEFPMVCLEYNPKDPHSLVSGQENGQVAVWDIRKGEEPVELSVVESSFRDPVHNVLWIHSKTGTEFFSSSTDGQVKWWDTRKLSEPTETLILDYAKDEMQSMEKALGASCLEYENTIPTRFMVGTEKGVIISCNRKGKTAMEKMAYRLTAHLGPVLALQRNPGFIKNFLSIGDWTAKIWSEDCRESSIMWTSFHKTMLTDGAWSPTRQVKKIVNKYQKHSSIHTESIVSIFTTRADGILDVWDILQQQRHAIGNQKGGINLVEFTENLAVCNKNDKALLNGMFERESHREKILEARNRELRLKLKQEQEKGEEEDEEGHADAEAEMDENVFTDHYVVQSEAEFYEIIQKEIAKNNPTEEVEHEEVEEEEIVEEPVRPEPEPLPPTPVPEPEAKKEKKKEKGERKRVKVVFKIVELVVAVVETLEHIYSKVIVIKQKWHMCMPGPTICCKQKKRFWILLRMILQRVLEKLHVRSRLLDAIRKGVRDVTPEHAYLDPKKWGE</sequence>
<feature type="compositionally biased region" description="Pro residues" evidence="12">
    <location>
        <begin position="582"/>
        <end position="591"/>
    </location>
</feature>
<accession>A0ABQ9J512</accession>
<feature type="region of interest" description="Disordered" evidence="12">
    <location>
        <begin position="556"/>
        <end position="601"/>
    </location>
</feature>
<keyword evidence="9" id="KW-0505">Motor protein</keyword>
<feature type="compositionally biased region" description="Basic and acidic residues" evidence="12">
    <location>
        <begin position="592"/>
        <end position="601"/>
    </location>
</feature>
<evidence type="ECO:0000256" key="6">
    <source>
        <dbReference type="ARBA" id="ARBA00022737"/>
    </source>
</evidence>
<keyword evidence="10" id="KW-0206">Cytoskeleton</keyword>
<dbReference type="PANTHER" id="PTHR12442">
    <property type="entry name" value="DYNEIN INTERMEDIATE CHAIN"/>
    <property type="match status" value="1"/>
</dbReference>
<proteinExistence type="inferred from homology"/>
<dbReference type="SUPFAM" id="SSF50978">
    <property type="entry name" value="WD40 repeat-like"/>
    <property type="match status" value="1"/>
</dbReference>
<dbReference type="InterPro" id="IPR050687">
    <property type="entry name" value="Dynein_IC"/>
</dbReference>
<keyword evidence="6" id="KW-0677">Repeat</keyword>
<dbReference type="InterPro" id="IPR036322">
    <property type="entry name" value="WD40_repeat_dom_sf"/>
</dbReference>
<evidence type="ECO:0000256" key="12">
    <source>
        <dbReference type="SAM" id="MobiDB-lite"/>
    </source>
</evidence>
<name>A0ABQ9J512_9CUCU</name>
<gene>
    <name evidence="13" type="ORF">NQ317_019018</name>
</gene>
<keyword evidence="7" id="KW-0243">Dynein</keyword>
<keyword evidence="11" id="KW-0966">Cell projection</keyword>
<feature type="compositionally biased region" description="Acidic residues" evidence="12">
    <location>
        <begin position="560"/>
        <end position="574"/>
    </location>
</feature>
<evidence type="ECO:0000256" key="7">
    <source>
        <dbReference type="ARBA" id="ARBA00023017"/>
    </source>
</evidence>
<keyword evidence="5" id="KW-0493">Microtubule</keyword>
<reference evidence="13" key="1">
    <citation type="journal article" date="2023" name="Insect Mol. Biol.">
        <title>Genome sequencing provides insights into the evolution of gene families encoding plant cell wall-degrading enzymes in longhorned beetles.</title>
        <authorList>
            <person name="Shin N.R."/>
            <person name="Okamura Y."/>
            <person name="Kirsch R."/>
            <person name="Pauchet Y."/>
        </authorList>
    </citation>
    <scope>NUCLEOTIDE SEQUENCE</scope>
    <source>
        <strain evidence="13">MMC_N1</strain>
    </source>
</reference>
<evidence type="ECO:0000256" key="5">
    <source>
        <dbReference type="ARBA" id="ARBA00022701"/>
    </source>
</evidence>
<keyword evidence="8" id="KW-0969">Cilium</keyword>
<evidence type="ECO:0000313" key="13">
    <source>
        <dbReference type="EMBL" id="KAJ8972987.1"/>
    </source>
</evidence>
<feature type="compositionally biased region" description="Acidic residues" evidence="12">
    <location>
        <begin position="512"/>
        <end position="526"/>
    </location>
</feature>
<comment type="similarity">
    <text evidence="2">Belongs to the dynein intermediate chain family.</text>
</comment>
<organism evidence="13 14">
    <name type="scientific">Molorchus minor</name>
    <dbReference type="NCBI Taxonomy" id="1323400"/>
    <lineage>
        <taxon>Eukaryota</taxon>
        <taxon>Metazoa</taxon>
        <taxon>Ecdysozoa</taxon>
        <taxon>Arthropoda</taxon>
        <taxon>Hexapoda</taxon>
        <taxon>Insecta</taxon>
        <taxon>Pterygota</taxon>
        <taxon>Neoptera</taxon>
        <taxon>Endopterygota</taxon>
        <taxon>Coleoptera</taxon>
        <taxon>Polyphaga</taxon>
        <taxon>Cucujiformia</taxon>
        <taxon>Chrysomeloidea</taxon>
        <taxon>Cerambycidae</taxon>
        <taxon>Lamiinae</taxon>
        <taxon>Monochamini</taxon>
        <taxon>Molorchus</taxon>
    </lineage>
</organism>
<dbReference type="EMBL" id="JAPWTJ010001262">
    <property type="protein sequence ID" value="KAJ8972987.1"/>
    <property type="molecule type" value="Genomic_DNA"/>
</dbReference>
<evidence type="ECO:0000256" key="4">
    <source>
        <dbReference type="ARBA" id="ARBA00022574"/>
    </source>
</evidence>
<keyword evidence="4" id="KW-0853">WD repeat</keyword>
<evidence type="ECO:0000256" key="9">
    <source>
        <dbReference type="ARBA" id="ARBA00023175"/>
    </source>
</evidence>
<comment type="subcellular location">
    <subcellularLocation>
        <location evidence="1">Cytoplasm</location>
        <location evidence="1">Cytoskeleton</location>
        <location evidence="1">Cilium axoneme</location>
    </subcellularLocation>
</comment>
<comment type="caution">
    <text evidence="13">The sequence shown here is derived from an EMBL/GenBank/DDBJ whole genome shotgun (WGS) entry which is preliminary data.</text>
</comment>
<dbReference type="Gene3D" id="2.130.10.10">
    <property type="entry name" value="YVTN repeat-like/Quinoprotein amine dehydrogenase"/>
    <property type="match status" value="1"/>
</dbReference>
<dbReference type="SMART" id="SM00320">
    <property type="entry name" value="WD40"/>
    <property type="match status" value="3"/>
</dbReference>
<evidence type="ECO:0000256" key="8">
    <source>
        <dbReference type="ARBA" id="ARBA00023069"/>
    </source>
</evidence>
<dbReference type="Proteomes" id="UP001162164">
    <property type="component" value="Unassembled WGS sequence"/>
</dbReference>
<dbReference type="InterPro" id="IPR001680">
    <property type="entry name" value="WD40_rpt"/>
</dbReference>